<organism evidence="2 3">
    <name type="scientific">Phenylobacterium hankyongense</name>
    <dbReference type="NCBI Taxonomy" id="1813876"/>
    <lineage>
        <taxon>Bacteria</taxon>
        <taxon>Pseudomonadati</taxon>
        <taxon>Pseudomonadota</taxon>
        <taxon>Alphaproteobacteria</taxon>
        <taxon>Caulobacterales</taxon>
        <taxon>Caulobacteraceae</taxon>
        <taxon>Phenylobacterium</taxon>
    </lineage>
</organism>
<protein>
    <recommendedName>
        <fullName evidence="1">Glycosyltransferase subfamily 4-like N-terminal domain-containing protein</fullName>
    </recommendedName>
</protein>
<dbReference type="RefSeq" id="WP_111458031.1">
    <property type="nucleotide sequence ID" value="NZ_QFYP01000001.1"/>
</dbReference>
<dbReference type="EMBL" id="QFYP01000001">
    <property type="protein sequence ID" value="RAK60739.1"/>
    <property type="molecule type" value="Genomic_DNA"/>
</dbReference>
<dbReference type="GO" id="GO:0016757">
    <property type="term" value="F:glycosyltransferase activity"/>
    <property type="evidence" value="ECO:0007669"/>
    <property type="project" value="UniProtKB-ARBA"/>
</dbReference>
<evidence type="ECO:0000313" key="3">
    <source>
        <dbReference type="Proteomes" id="UP000249842"/>
    </source>
</evidence>
<accession>A0A328B1F8</accession>
<gene>
    <name evidence="2" type="ORF">DJ021_13435</name>
</gene>
<name>A0A328B1F8_9CAUL</name>
<evidence type="ECO:0000259" key="1">
    <source>
        <dbReference type="Pfam" id="PF13439"/>
    </source>
</evidence>
<dbReference type="InterPro" id="IPR050194">
    <property type="entry name" value="Glycosyltransferase_grp1"/>
</dbReference>
<dbReference type="PANTHER" id="PTHR45947:SF13">
    <property type="entry name" value="TRANSFERASE"/>
    <property type="match status" value="1"/>
</dbReference>
<proteinExistence type="predicted"/>
<dbReference type="CDD" id="cd03801">
    <property type="entry name" value="GT4_PimA-like"/>
    <property type="match status" value="1"/>
</dbReference>
<dbReference type="Proteomes" id="UP000249842">
    <property type="component" value="Unassembled WGS sequence"/>
</dbReference>
<keyword evidence="3" id="KW-1185">Reference proteome</keyword>
<dbReference type="SUPFAM" id="SSF53756">
    <property type="entry name" value="UDP-Glycosyltransferase/glycogen phosphorylase"/>
    <property type="match status" value="1"/>
</dbReference>
<dbReference type="Pfam" id="PF13692">
    <property type="entry name" value="Glyco_trans_1_4"/>
    <property type="match status" value="1"/>
</dbReference>
<dbReference type="OrthoDB" id="529131at2"/>
<sequence length="390" mass="42051">MECSVNILHVCESLPGGPASYLDEILPAQRKRFGERNVVLLAPASQMEHLAQSGGSDVVGYPRTGRNLSSLARLAVALQRQLARQRPDILHLHSSLAGAIGRLVASTTGFQGRVVYCAHGWAIDPGRPSRGRDLFRLAERALYLATDAIINISPHEDAFLPAAWRRSGKVRLIPSGIAAAPAEAQPAEPRPCDGQEPDQPMCWRLLFVGRTDYQKGFDLLLQEMALLSSARLVVAGGHVVEATRALACPPNVAILGWLQRSGVRELMARADFVVMPSRWEGMPLVALEAMRAGKPVIASAGGPFPHIIDHGRTGLLVDTREPGFLGRALEGLAREDAVRMGAAASEAFEQRFTSATMNDQLFRLYEELQSAPPARVRLSGLAHPAPLAGG</sequence>
<dbReference type="AlphaFoldDB" id="A0A328B1F8"/>
<dbReference type="Gene3D" id="3.40.50.2000">
    <property type="entry name" value="Glycogen Phosphorylase B"/>
    <property type="match status" value="2"/>
</dbReference>
<dbReference type="Pfam" id="PF13439">
    <property type="entry name" value="Glyco_transf_4"/>
    <property type="match status" value="1"/>
</dbReference>
<evidence type="ECO:0000313" key="2">
    <source>
        <dbReference type="EMBL" id="RAK60739.1"/>
    </source>
</evidence>
<dbReference type="PANTHER" id="PTHR45947">
    <property type="entry name" value="SULFOQUINOVOSYL TRANSFERASE SQD2"/>
    <property type="match status" value="1"/>
</dbReference>
<feature type="domain" description="Glycosyltransferase subfamily 4-like N-terminal" evidence="1">
    <location>
        <begin position="16"/>
        <end position="177"/>
    </location>
</feature>
<reference evidence="3" key="1">
    <citation type="submission" date="2018-05" db="EMBL/GenBank/DDBJ databases">
        <authorList>
            <person name="Li X."/>
        </authorList>
    </citation>
    <scope>NUCLEOTIDE SEQUENCE [LARGE SCALE GENOMIC DNA]</scope>
    <source>
        <strain evidence="3">HKS-05</strain>
    </source>
</reference>
<dbReference type="InterPro" id="IPR028098">
    <property type="entry name" value="Glyco_trans_4-like_N"/>
</dbReference>
<comment type="caution">
    <text evidence="2">The sequence shown here is derived from an EMBL/GenBank/DDBJ whole genome shotgun (WGS) entry which is preliminary data.</text>
</comment>